<dbReference type="SUPFAM" id="SSF103481">
    <property type="entry name" value="Multidrug resistance efflux transporter EmrE"/>
    <property type="match status" value="1"/>
</dbReference>
<feature type="transmembrane region" description="Helical" evidence="6">
    <location>
        <begin position="148"/>
        <end position="168"/>
    </location>
</feature>
<dbReference type="RefSeq" id="XP_002779942.1">
    <property type="nucleotide sequence ID" value="XM_002779896.1"/>
</dbReference>
<gene>
    <name evidence="7" type="ORF">Pmar_PMAR002346</name>
</gene>
<feature type="transmembrane region" description="Helical" evidence="6">
    <location>
        <begin position="40"/>
        <end position="62"/>
    </location>
</feature>
<evidence type="ECO:0000256" key="6">
    <source>
        <dbReference type="SAM" id="Phobius"/>
    </source>
</evidence>
<evidence type="ECO:0000256" key="4">
    <source>
        <dbReference type="ARBA" id="ARBA00022989"/>
    </source>
</evidence>
<dbReference type="Proteomes" id="UP000007800">
    <property type="component" value="Unassembled WGS sequence"/>
</dbReference>
<dbReference type="OrthoDB" id="429479at2759"/>
<feature type="transmembrane region" description="Helical" evidence="6">
    <location>
        <begin position="95"/>
        <end position="117"/>
    </location>
</feature>
<dbReference type="GO" id="GO:0005789">
    <property type="term" value="C:endoplasmic reticulum membrane"/>
    <property type="evidence" value="ECO:0007669"/>
    <property type="project" value="TreeGrafter"/>
</dbReference>
<dbReference type="InParanoid" id="C5KV22"/>
<reference evidence="7 8" key="1">
    <citation type="submission" date="2008-07" db="EMBL/GenBank/DDBJ databases">
        <authorList>
            <person name="El-Sayed N."/>
            <person name="Caler E."/>
            <person name="Inman J."/>
            <person name="Amedeo P."/>
            <person name="Hass B."/>
            <person name="Wortman J."/>
        </authorList>
    </citation>
    <scope>NUCLEOTIDE SEQUENCE [LARGE SCALE GENOMIC DNA]</scope>
    <source>
        <strain evidence="8">ATCC 50983 / TXsc</strain>
    </source>
</reference>
<keyword evidence="3 6" id="KW-0812">Transmembrane</keyword>
<evidence type="ECO:0000256" key="5">
    <source>
        <dbReference type="ARBA" id="ARBA00023136"/>
    </source>
</evidence>
<accession>C5KV22</accession>
<evidence type="ECO:0008006" key="9">
    <source>
        <dbReference type="Google" id="ProtNLM"/>
    </source>
</evidence>
<keyword evidence="4 6" id="KW-1133">Transmembrane helix</keyword>
<protein>
    <recommendedName>
        <fullName evidence="9">Sugar phosphate transporter domain-containing protein</fullName>
    </recommendedName>
</protein>
<dbReference type="GO" id="GO:0022857">
    <property type="term" value="F:transmembrane transporter activity"/>
    <property type="evidence" value="ECO:0007669"/>
    <property type="project" value="TreeGrafter"/>
</dbReference>
<feature type="transmembrane region" description="Helical" evidence="6">
    <location>
        <begin position="316"/>
        <end position="335"/>
    </location>
</feature>
<dbReference type="InterPro" id="IPR013657">
    <property type="entry name" value="SCL35B1-4/HUT1"/>
</dbReference>
<proteinExistence type="predicted"/>
<dbReference type="Pfam" id="PF08449">
    <property type="entry name" value="UAA"/>
    <property type="match status" value="1"/>
</dbReference>
<comment type="subcellular location">
    <subcellularLocation>
        <location evidence="1">Membrane</location>
        <topology evidence="1">Multi-pass membrane protein</topology>
    </subcellularLocation>
</comment>
<evidence type="ECO:0000313" key="8">
    <source>
        <dbReference type="Proteomes" id="UP000007800"/>
    </source>
</evidence>
<sequence length="384" mass="42397">MYIAASSRVPLFCFAVIWISASVAQVVLNKWFQFLLTPQIPWFLADLAGAGFVFTAPFYVWFVYSASLKAKHAGVKDESVKDLLKAPYSTGRIQWHMWSGLTMAIQLVSISFALTMMPGSTFTVIRSSELLIGLILSVMVFRKIFNGWHYLSIIMMLTGGSMTALAMAKPAQAQHHEYNMTLGIIITVFGVAGSSTVQAVLTEWVYKQKILVKSRNDHLLEAGVYSMVFCCLWQILFTALFSGGEYRMWWTTLLPHLNSLNITLLVILCASRAIALVAKIGVTAHSDAMFNRTLSTVRRATQITIMAMLFHEPMSVIAIGGIILTLAACLLYGLAKSPTVKPSSKNNNLVAEEALREKLLETSVKDLEAGICASARKVPVRVVE</sequence>
<feature type="transmembrane region" description="Helical" evidence="6">
    <location>
        <begin position="222"/>
        <end position="242"/>
    </location>
</feature>
<keyword evidence="8" id="KW-1185">Reference proteome</keyword>
<keyword evidence="5 6" id="KW-0472">Membrane</keyword>
<keyword evidence="2" id="KW-0813">Transport</keyword>
<feature type="transmembrane region" description="Helical" evidence="6">
    <location>
        <begin position="180"/>
        <end position="201"/>
    </location>
</feature>
<name>C5KV22_PERM5</name>
<dbReference type="AlphaFoldDB" id="C5KV22"/>
<dbReference type="GO" id="GO:0000139">
    <property type="term" value="C:Golgi membrane"/>
    <property type="evidence" value="ECO:0007669"/>
    <property type="project" value="TreeGrafter"/>
</dbReference>
<dbReference type="InterPro" id="IPR037185">
    <property type="entry name" value="EmrE-like"/>
</dbReference>
<dbReference type="PANTHER" id="PTHR10778">
    <property type="entry name" value="SOLUTE CARRIER FAMILY 35 MEMBER B"/>
    <property type="match status" value="1"/>
</dbReference>
<dbReference type="EMBL" id="GG676384">
    <property type="protein sequence ID" value="EER11737.1"/>
    <property type="molecule type" value="Genomic_DNA"/>
</dbReference>
<dbReference type="GeneID" id="9047160"/>
<feature type="transmembrane region" description="Helical" evidence="6">
    <location>
        <begin position="123"/>
        <end position="141"/>
    </location>
</feature>
<evidence type="ECO:0000256" key="1">
    <source>
        <dbReference type="ARBA" id="ARBA00004141"/>
    </source>
</evidence>
<organism evidence="8">
    <name type="scientific">Perkinsus marinus (strain ATCC 50983 / TXsc)</name>
    <dbReference type="NCBI Taxonomy" id="423536"/>
    <lineage>
        <taxon>Eukaryota</taxon>
        <taxon>Sar</taxon>
        <taxon>Alveolata</taxon>
        <taxon>Perkinsozoa</taxon>
        <taxon>Perkinsea</taxon>
        <taxon>Perkinsida</taxon>
        <taxon>Perkinsidae</taxon>
        <taxon>Perkinsus</taxon>
    </lineage>
</organism>
<evidence type="ECO:0000256" key="3">
    <source>
        <dbReference type="ARBA" id="ARBA00022692"/>
    </source>
</evidence>
<feature type="transmembrane region" description="Helical" evidence="6">
    <location>
        <begin position="262"/>
        <end position="282"/>
    </location>
</feature>
<evidence type="ECO:0000313" key="7">
    <source>
        <dbReference type="EMBL" id="EER11737.1"/>
    </source>
</evidence>
<evidence type="ECO:0000256" key="2">
    <source>
        <dbReference type="ARBA" id="ARBA00022448"/>
    </source>
</evidence>